<dbReference type="GO" id="GO:0004601">
    <property type="term" value="F:peroxidase activity"/>
    <property type="evidence" value="ECO:0007669"/>
    <property type="project" value="UniProtKB-KW"/>
</dbReference>
<dbReference type="PROSITE" id="PS51404">
    <property type="entry name" value="DYP_PEROXIDASE"/>
    <property type="match status" value="1"/>
</dbReference>
<accession>E3FVM9</accession>
<sequence length="472" mass="51632">MALFAEHVANIQGLILRGYTHPYSCHLLFSFDVPAKAPGFLKALYPSVTSAEAWGTAKPQVLLNIGLTFTGIQSLGVLAPSDLENFPQDFAQNPAEEIGDVGPSAPANWWYGRFSSSDVHCIVHVYALSAEALTQKVGEVTSSASQWGVRERLPLKSGSGRIEGYLREDGTVHFGYKDGISNPSLDDDEQSQAPEALNSFLIGYSASSASQPAPTEGKALEFAKDGSYMAFRIMHQDAAAFEGFLTQQAERVYQKLGRSLEETREWIAAKMMGRWRNGSPLVLSPERPDKKTQDETSFGYTEVGDPSQDIQSSFRCPFSAHIRVTHPRDEELKSIVSVPPRLLRRGMPYGPTLTSSTDDGVDRGIVGLFICGSLARQFEMIMGWINRNNFSPVYAPDEDRQDGVCGNRDKNLPIKNTFTIPMPAGEAIQLEGLPQFITTRGMIYALLPSMATLRMLAGLPSTLVPKEPASGS</sequence>
<dbReference type="GO" id="GO:0005829">
    <property type="term" value="C:cytosol"/>
    <property type="evidence" value="ECO:0007669"/>
    <property type="project" value="TreeGrafter"/>
</dbReference>
<dbReference type="GO" id="GO:0046872">
    <property type="term" value="F:metal ion binding"/>
    <property type="evidence" value="ECO:0007669"/>
    <property type="project" value="UniProtKB-KW"/>
</dbReference>
<keyword evidence="2 7" id="KW-0575">Peroxidase</keyword>
<dbReference type="STRING" id="378806.STAUR_4463"/>
<protein>
    <submittedName>
        <fullName evidence="7">Peroxidase</fullName>
    </submittedName>
</protein>
<dbReference type="eggNOG" id="COG2837">
    <property type="taxonomic scope" value="Bacteria"/>
</dbReference>
<dbReference type="InterPro" id="IPR011008">
    <property type="entry name" value="Dimeric_a/b-barrel"/>
</dbReference>
<evidence type="ECO:0000256" key="2">
    <source>
        <dbReference type="ARBA" id="ARBA00022559"/>
    </source>
</evidence>
<evidence type="ECO:0000313" key="7">
    <source>
        <dbReference type="EMBL" id="ADO72243.1"/>
    </source>
</evidence>
<dbReference type="SUPFAM" id="SSF54909">
    <property type="entry name" value="Dimeric alpha+beta barrel"/>
    <property type="match status" value="1"/>
</dbReference>
<organism evidence="7 8">
    <name type="scientific">Stigmatella aurantiaca (strain DW4/3-1)</name>
    <dbReference type="NCBI Taxonomy" id="378806"/>
    <lineage>
        <taxon>Bacteria</taxon>
        <taxon>Pseudomonadati</taxon>
        <taxon>Myxococcota</taxon>
        <taxon>Myxococcia</taxon>
        <taxon>Myxococcales</taxon>
        <taxon>Cystobacterineae</taxon>
        <taxon>Archangiaceae</taxon>
        <taxon>Stigmatella</taxon>
    </lineage>
</organism>
<evidence type="ECO:0000256" key="1">
    <source>
        <dbReference type="ARBA" id="ARBA00001970"/>
    </source>
</evidence>
<keyword evidence="4" id="KW-0560">Oxidoreductase</keyword>
<gene>
    <name evidence="7" type="ordered locus">STAUR_4463</name>
</gene>
<evidence type="ECO:0000313" key="8">
    <source>
        <dbReference type="Proteomes" id="UP000001351"/>
    </source>
</evidence>
<dbReference type="PANTHER" id="PTHR30521">
    <property type="entry name" value="DEFERROCHELATASE/PEROXIDASE"/>
    <property type="match status" value="1"/>
</dbReference>
<evidence type="ECO:0000256" key="5">
    <source>
        <dbReference type="ARBA" id="ARBA00023004"/>
    </source>
</evidence>
<dbReference type="EMBL" id="CP002271">
    <property type="protein sequence ID" value="ADO72243.1"/>
    <property type="molecule type" value="Genomic_DNA"/>
</dbReference>
<evidence type="ECO:0000256" key="4">
    <source>
        <dbReference type="ARBA" id="ARBA00023002"/>
    </source>
</evidence>
<feature type="domain" description="DyP dimeric alpha+beta barrel" evidence="6">
    <location>
        <begin position="10"/>
        <end position="144"/>
    </location>
</feature>
<dbReference type="Proteomes" id="UP000001351">
    <property type="component" value="Chromosome"/>
</dbReference>
<dbReference type="Pfam" id="PF21105">
    <property type="entry name" value="DyP_N"/>
    <property type="match status" value="1"/>
</dbReference>
<comment type="cofactor">
    <cofactor evidence="1">
        <name>heme b</name>
        <dbReference type="ChEBI" id="CHEBI:60344"/>
    </cofactor>
</comment>
<dbReference type="PANTHER" id="PTHR30521:SF5">
    <property type="entry name" value="BLR4509 PROTEIN"/>
    <property type="match status" value="1"/>
</dbReference>
<dbReference type="KEGG" id="sur:STAUR_4463"/>
<reference evidence="7 8" key="1">
    <citation type="journal article" date="2011" name="Mol. Biol. Evol.">
        <title>Comparative genomic analysis of fruiting body formation in Myxococcales.</title>
        <authorList>
            <person name="Huntley S."/>
            <person name="Hamann N."/>
            <person name="Wegener-Feldbrugge S."/>
            <person name="Treuner-Lange A."/>
            <person name="Kube M."/>
            <person name="Reinhardt R."/>
            <person name="Klages S."/>
            <person name="Muller R."/>
            <person name="Ronning C.M."/>
            <person name="Nierman W.C."/>
            <person name="Sogaard-Andersen L."/>
        </authorList>
    </citation>
    <scope>NUCLEOTIDE SEQUENCE [LARGE SCALE GENOMIC DNA]</scope>
    <source>
        <strain evidence="7 8">DW4/3-1</strain>
    </source>
</reference>
<evidence type="ECO:0000256" key="3">
    <source>
        <dbReference type="ARBA" id="ARBA00022723"/>
    </source>
</evidence>
<dbReference type="OrthoDB" id="9781066at2"/>
<keyword evidence="8" id="KW-1185">Reference proteome</keyword>
<dbReference type="GO" id="GO:0020037">
    <property type="term" value="F:heme binding"/>
    <property type="evidence" value="ECO:0007669"/>
    <property type="project" value="InterPro"/>
</dbReference>
<keyword evidence="3" id="KW-0479">Metal-binding</keyword>
<dbReference type="RefSeq" id="WP_013376266.1">
    <property type="nucleotide sequence ID" value="NC_014623.1"/>
</dbReference>
<keyword evidence="5" id="KW-0408">Iron</keyword>
<dbReference type="InterPro" id="IPR006314">
    <property type="entry name" value="Dyp_peroxidase"/>
</dbReference>
<dbReference type="InterPro" id="IPR049509">
    <property type="entry name" value="DyP_N"/>
</dbReference>
<proteinExistence type="predicted"/>
<dbReference type="HOGENOM" id="CLU_015125_2_1_7"/>
<name>E3FVM9_STIAD</name>
<dbReference type="AlphaFoldDB" id="E3FVM9"/>
<evidence type="ECO:0000259" key="6">
    <source>
        <dbReference type="Pfam" id="PF21105"/>
    </source>
</evidence>